<dbReference type="EMBL" id="CAJGYO010000014">
    <property type="protein sequence ID" value="CAD6266597.1"/>
    <property type="molecule type" value="Genomic_DNA"/>
</dbReference>
<feature type="chain" id="PRO_5032721265" evidence="1">
    <location>
        <begin position="19"/>
        <end position="58"/>
    </location>
</feature>
<feature type="signal peptide" evidence="1">
    <location>
        <begin position="1"/>
        <end position="18"/>
    </location>
</feature>
<reference evidence="2" key="1">
    <citation type="submission" date="2020-10" db="EMBL/GenBank/DDBJ databases">
        <authorList>
            <person name="Han B."/>
            <person name="Lu T."/>
            <person name="Zhao Q."/>
            <person name="Huang X."/>
            <person name="Zhao Y."/>
        </authorList>
    </citation>
    <scope>NUCLEOTIDE SEQUENCE</scope>
</reference>
<dbReference type="Proteomes" id="UP000604825">
    <property type="component" value="Unassembled WGS sequence"/>
</dbReference>
<protein>
    <submittedName>
        <fullName evidence="2">Uncharacterized protein</fullName>
    </submittedName>
</protein>
<keyword evidence="1" id="KW-0732">Signal</keyword>
<evidence type="ECO:0000313" key="3">
    <source>
        <dbReference type="Proteomes" id="UP000604825"/>
    </source>
</evidence>
<evidence type="ECO:0000256" key="1">
    <source>
        <dbReference type="SAM" id="SignalP"/>
    </source>
</evidence>
<organism evidence="2 3">
    <name type="scientific">Miscanthus lutarioriparius</name>
    <dbReference type="NCBI Taxonomy" id="422564"/>
    <lineage>
        <taxon>Eukaryota</taxon>
        <taxon>Viridiplantae</taxon>
        <taxon>Streptophyta</taxon>
        <taxon>Embryophyta</taxon>
        <taxon>Tracheophyta</taxon>
        <taxon>Spermatophyta</taxon>
        <taxon>Magnoliopsida</taxon>
        <taxon>Liliopsida</taxon>
        <taxon>Poales</taxon>
        <taxon>Poaceae</taxon>
        <taxon>PACMAD clade</taxon>
        <taxon>Panicoideae</taxon>
        <taxon>Andropogonodae</taxon>
        <taxon>Andropogoneae</taxon>
        <taxon>Saccharinae</taxon>
        <taxon>Miscanthus</taxon>
    </lineage>
</organism>
<sequence>MAKIMILLLLLSSVLVVADQAAAAATQLSPTAEKYIGDLDLWIQKVISAVVSAALPAK</sequence>
<gene>
    <name evidence="2" type="ORF">NCGR_LOCUS49902</name>
</gene>
<comment type="caution">
    <text evidence="2">The sequence shown here is derived from an EMBL/GenBank/DDBJ whole genome shotgun (WGS) entry which is preliminary data.</text>
</comment>
<accession>A0A811R8Y0</accession>
<proteinExistence type="predicted"/>
<keyword evidence="3" id="KW-1185">Reference proteome</keyword>
<name>A0A811R8Y0_9POAL</name>
<evidence type="ECO:0000313" key="2">
    <source>
        <dbReference type="EMBL" id="CAD6266597.1"/>
    </source>
</evidence>
<dbReference type="AlphaFoldDB" id="A0A811R8Y0"/>